<organism evidence="3">
    <name type="scientific">Emiliania huxleyi</name>
    <name type="common">Coccolithophore</name>
    <name type="synonym">Pontosphaera huxleyi</name>
    <dbReference type="NCBI Taxonomy" id="2903"/>
    <lineage>
        <taxon>Eukaryota</taxon>
        <taxon>Haptista</taxon>
        <taxon>Haptophyta</taxon>
        <taxon>Prymnesiophyceae</taxon>
        <taxon>Isochrysidales</taxon>
        <taxon>Noelaerhabdaceae</taxon>
        <taxon>Emiliania</taxon>
    </lineage>
</organism>
<accession>A0A7S3SCK6</accession>
<protein>
    <recommendedName>
        <fullName evidence="2">C-type lectin domain-containing protein</fullName>
    </recommendedName>
</protein>
<dbReference type="AlphaFoldDB" id="A0A7S3SCK6"/>
<dbReference type="CDD" id="cd00037">
    <property type="entry name" value="CLECT"/>
    <property type="match status" value="1"/>
</dbReference>
<dbReference type="SMART" id="SM00034">
    <property type="entry name" value="CLECT"/>
    <property type="match status" value="1"/>
</dbReference>
<evidence type="ECO:0000313" key="3">
    <source>
        <dbReference type="EMBL" id="CAE0550807.1"/>
    </source>
</evidence>
<dbReference type="Pfam" id="PF00059">
    <property type="entry name" value="Lectin_C"/>
    <property type="match status" value="1"/>
</dbReference>
<dbReference type="InterPro" id="IPR001304">
    <property type="entry name" value="C-type_lectin-like"/>
</dbReference>
<proteinExistence type="predicted"/>
<dbReference type="PANTHER" id="PTHR22803">
    <property type="entry name" value="MANNOSE, PHOSPHOLIPASE, LECTIN RECEPTOR RELATED"/>
    <property type="match status" value="1"/>
</dbReference>
<dbReference type="InterPro" id="IPR016187">
    <property type="entry name" value="CTDL_fold"/>
</dbReference>
<dbReference type="InterPro" id="IPR016186">
    <property type="entry name" value="C-type_lectin-like/link_sf"/>
</dbReference>
<dbReference type="EMBL" id="HBIR01023943">
    <property type="protein sequence ID" value="CAE0550807.1"/>
    <property type="molecule type" value="Transcribed_RNA"/>
</dbReference>
<sequence length="427" mass="45861">MTTWNLIRSDQLCTAGETRLGYCWTEGADCCGRLCREKASCSYFLWDSTTFECWQSHAGSRDCDSGWIEARGVSFYALEGDRTPFTWSLVHKHAECASPDMALGDGLASTVGECAFRCDALPGCDFFLYDERGGGCFEEYTSSADCPEGLQTWRRYDFYALLRGSAAPIPLAERWSCVGPAPFPGEAASSAPRRTSTCFEYHAAPKRSWVGSEAACLSRGMHLASVHSAAENEVALSLCAEECWIGFTDRQSEGEWRWTDGSRDGGPHPWSPGEPNGQLHETTDGAYIYPLRAGLDSPGSWDDDFVNVSTAGPAAGHVVERAFLCRRDFRAAPRPPPRPLRPGPGAAASFALLVSGGVLALALRRCLPSADGVPLLSLRHAARKVSARSLASGDIALSSESFGRGSGFGPSRGVAPADENGDASSLL</sequence>
<feature type="region of interest" description="Disordered" evidence="1">
    <location>
        <begin position="406"/>
        <end position="427"/>
    </location>
</feature>
<feature type="region of interest" description="Disordered" evidence="1">
    <location>
        <begin position="255"/>
        <end position="279"/>
    </location>
</feature>
<evidence type="ECO:0000259" key="2">
    <source>
        <dbReference type="PROSITE" id="PS50041"/>
    </source>
</evidence>
<evidence type="ECO:0000256" key="1">
    <source>
        <dbReference type="SAM" id="MobiDB-lite"/>
    </source>
</evidence>
<feature type="domain" description="C-type lectin" evidence="2">
    <location>
        <begin position="194"/>
        <end position="303"/>
    </location>
</feature>
<dbReference type="InterPro" id="IPR050111">
    <property type="entry name" value="C-type_lectin/snaclec_domain"/>
</dbReference>
<dbReference type="Gene3D" id="3.10.100.10">
    <property type="entry name" value="Mannose-Binding Protein A, subunit A"/>
    <property type="match status" value="1"/>
</dbReference>
<dbReference type="SUPFAM" id="SSF56436">
    <property type="entry name" value="C-type lectin-like"/>
    <property type="match status" value="1"/>
</dbReference>
<dbReference type="PROSITE" id="PS50041">
    <property type="entry name" value="C_TYPE_LECTIN_2"/>
    <property type="match status" value="1"/>
</dbReference>
<feature type="compositionally biased region" description="Basic and acidic residues" evidence="1">
    <location>
        <begin position="255"/>
        <end position="266"/>
    </location>
</feature>
<name>A0A7S3SCK6_EMIHU</name>
<gene>
    <name evidence="3" type="ORF">EHUX00137_LOCUS18356</name>
</gene>
<reference evidence="3" key="1">
    <citation type="submission" date="2021-01" db="EMBL/GenBank/DDBJ databases">
        <authorList>
            <person name="Corre E."/>
            <person name="Pelletier E."/>
            <person name="Niang G."/>
            <person name="Scheremetjew M."/>
            <person name="Finn R."/>
            <person name="Kale V."/>
            <person name="Holt S."/>
            <person name="Cochrane G."/>
            <person name="Meng A."/>
            <person name="Brown T."/>
            <person name="Cohen L."/>
        </authorList>
    </citation>
    <scope>NUCLEOTIDE SEQUENCE</scope>
    <source>
        <strain evidence="3">379</strain>
    </source>
</reference>